<evidence type="ECO:0000259" key="8">
    <source>
        <dbReference type="Pfam" id="PF00326"/>
    </source>
</evidence>
<reference evidence="10 11" key="1">
    <citation type="journal article" date="2007" name="Science">
        <title>Sea anemone genome reveals ancestral eumetazoan gene repertoire and genomic organization.</title>
        <authorList>
            <person name="Putnam N.H."/>
            <person name="Srivastava M."/>
            <person name="Hellsten U."/>
            <person name="Dirks B."/>
            <person name="Chapman J."/>
            <person name="Salamov A."/>
            <person name="Terry A."/>
            <person name="Shapiro H."/>
            <person name="Lindquist E."/>
            <person name="Kapitonov V.V."/>
            <person name="Jurka J."/>
            <person name="Genikhovich G."/>
            <person name="Grigoriev I.V."/>
            <person name="Lucas S.M."/>
            <person name="Steele R.E."/>
            <person name="Finnerty J.R."/>
            <person name="Technau U."/>
            <person name="Martindale M.Q."/>
            <person name="Rokhsar D.S."/>
        </authorList>
    </citation>
    <scope>NUCLEOTIDE SEQUENCE [LARGE SCALE GENOMIC DNA]</scope>
    <source>
        <strain evidence="11">CH2 X CH6</strain>
    </source>
</reference>
<feature type="domain" description="Peptidase S9A N-terminal" evidence="9">
    <location>
        <begin position="115"/>
        <end position="494"/>
    </location>
</feature>
<dbReference type="EMBL" id="DS469691">
    <property type="protein sequence ID" value="EDO35683.1"/>
    <property type="molecule type" value="Genomic_DNA"/>
</dbReference>
<dbReference type="PANTHER" id="PTHR11757">
    <property type="entry name" value="PROTEASE FAMILY S9A OLIGOPEPTIDASE"/>
    <property type="match status" value="1"/>
</dbReference>
<evidence type="ECO:0000256" key="7">
    <source>
        <dbReference type="ARBA" id="ARBA00045448"/>
    </source>
</evidence>
<comment type="function">
    <text evidence="7">Serine peptidase whose precise substrate specificity remains unclear. Does not cleave peptides after a arginine or lysine residue. Regulates trans-Golgi network morphology and sorting by regulating the membrane binding of the AP-1 complex. May play a role in the regulation of synaptic vesicle exocytosis.</text>
</comment>
<dbReference type="InParanoid" id="A7SKR3"/>
<organism evidence="10 11">
    <name type="scientific">Nematostella vectensis</name>
    <name type="common">Starlet sea anemone</name>
    <dbReference type="NCBI Taxonomy" id="45351"/>
    <lineage>
        <taxon>Eukaryota</taxon>
        <taxon>Metazoa</taxon>
        <taxon>Cnidaria</taxon>
        <taxon>Anthozoa</taxon>
        <taxon>Hexacorallia</taxon>
        <taxon>Actiniaria</taxon>
        <taxon>Edwardsiidae</taxon>
        <taxon>Nematostella</taxon>
    </lineage>
</organism>
<keyword evidence="2" id="KW-0645">Protease</keyword>
<comment type="similarity">
    <text evidence="1">Belongs to the peptidase S9A family.</text>
</comment>
<dbReference type="HOGENOM" id="CLU_011290_0_0_1"/>
<dbReference type="PRINTS" id="PR00862">
    <property type="entry name" value="PROLIGOPTASE"/>
</dbReference>
<name>A7SKR3_NEMVE</name>
<proteinExistence type="inferred from homology"/>
<dbReference type="PANTHER" id="PTHR11757:SF19">
    <property type="entry name" value="PROLYL ENDOPEPTIDASE-LIKE"/>
    <property type="match status" value="1"/>
</dbReference>
<dbReference type="AlphaFoldDB" id="A7SKR3"/>
<evidence type="ECO:0000256" key="2">
    <source>
        <dbReference type="ARBA" id="ARBA00022670"/>
    </source>
</evidence>
<dbReference type="GO" id="GO:0004252">
    <property type="term" value="F:serine-type endopeptidase activity"/>
    <property type="evidence" value="ECO:0007669"/>
    <property type="project" value="InterPro"/>
</dbReference>
<feature type="domain" description="Peptidase S9 prolyl oligopeptidase catalytic" evidence="8">
    <location>
        <begin position="715"/>
        <end position="849"/>
    </location>
</feature>
<evidence type="ECO:0000256" key="1">
    <source>
        <dbReference type="ARBA" id="ARBA00005228"/>
    </source>
</evidence>
<dbReference type="InterPro" id="IPR023302">
    <property type="entry name" value="Pept_S9A_N"/>
</dbReference>
<protein>
    <recommendedName>
        <fullName evidence="5">Prolyl endopeptidase-like</fullName>
    </recommendedName>
    <alternativeName>
        <fullName evidence="6">Prolylendopeptidase-like</fullName>
    </alternativeName>
</protein>
<dbReference type="Proteomes" id="UP000001593">
    <property type="component" value="Unassembled WGS sequence"/>
</dbReference>
<dbReference type="eggNOG" id="KOG2237">
    <property type="taxonomic scope" value="Eukaryota"/>
</dbReference>
<dbReference type="Pfam" id="PF02897">
    <property type="entry name" value="Peptidase_S9_N"/>
    <property type="match status" value="1"/>
</dbReference>
<evidence type="ECO:0000256" key="6">
    <source>
        <dbReference type="ARBA" id="ARBA00042165"/>
    </source>
</evidence>
<dbReference type="FunCoup" id="A7SKR3">
    <property type="interactions" value="113"/>
</dbReference>
<dbReference type="PhylomeDB" id="A7SKR3"/>
<evidence type="ECO:0000313" key="11">
    <source>
        <dbReference type="Proteomes" id="UP000001593"/>
    </source>
</evidence>
<dbReference type="STRING" id="45351.A7SKR3"/>
<gene>
    <name evidence="10" type="ORF">NEMVEDRAFT_v1g245915</name>
</gene>
<keyword evidence="4" id="KW-0720">Serine protease</keyword>
<dbReference type="InterPro" id="IPR051543">
    <property type="entry name" value="Serine_Peptidase_S9A"/>
</dbReference>
<evidence type="ECO:0000256" key="5">
    <source>
        <dbReference type="ARBA" id="ARBA00039290"/>
    </source>
</evidence>
<evidence type="ECO:0000256" key="4">
    <source>
        <dbReference type="ARBA" id="ARBA00022825"/>
    </source>
</evidence>
<dbReference type="ESTHER" id="nemve-a7skr3">
    <property type="family name" value="S9N_PREPL_Peptidase_S9"/>
</dbReference>
<dbReference type="GO" id="GO:0006508">
    <property type="term" value="P:proteolysis"/>
    <property type="evidence" value="ECO:0007669"/>
    <property type="project" value="UniProtKB-KW"/>
</dbReference>
<evidence type="ECO:0000256" key="3">
    <source>
        <dbReference type="ARBA" id="ARBA00022801"/>
    </source>
</evidence>
<dbReference type="Gene3D" id="2.130.10.120">
    <property type="entry name" value="Prolyl oligopeptidase, N-terminal domain"/>
    <property type="match status" value="1"/>
</dbReference>
<evidence type="ECO:0000259" key="9">
    <source>
        <dbReference type="Pfam" id="PF02897"/>
    </source>
</evidence>
<dbReference type="OMA" id="NGYWYIT"/>
<dbReference type="InterPro" id="IPR029058">
    <property type="entry name" value="AB_hydrolase_fold"/>
</dbReference>
<keyword evidence="11" id="KW-1185">Reference proteome</keyword>
<dbReference type="SUPFAM" id="SSF50993">
    <property type="entry name" value="Peptidase/esterase 'gauge' domain"/>
    <property type="match status" value="1"/>
</dbReference>
<dbReference type="Gene3D" id="3.40.50.1820">
    <property type="entry name" value="alpha/beta hydrolase"/>
    <property type="match status" value="3"/>
</dbReference>
<dbReference type="Pfam" id="PF00326">
    <property type="entry name" value="Peptidase_S9"/>
    <property type="match status" value="1"/>
</dbReference>
<dbReference type="SUPFAM" id="SSF53474">
    <property type="entry name" value="alpha/beta-Hydrolases"/>
    <property type="match status" value="2"/>
</dbReference>
<dbReference type="InterPro" id="IPR001375">
    <property type="entry name" value="Peptidase_S9_cat"/>
</dbReference>
<sequence length="909" mass="103693">MLSSRLKPCYFRISRLELLIRPGGALHVSFRRHKTIFNWIFGQKESFPLPKRKTTSQLVHGLELFDELHWLQYRKFKDVKKYIAQENKYPLAPLDVHIGRAPSTLCTGDMIIGVEDVKKYIAQENKYTQQCLEDTSFFQRKLVHEMSYWLPLSHELESVPERVDDYVYYMKCSPDKKKFPVACRRQILSEDGYSLGKPQIIFNQNELPLLFGRLPSFSVSNFKLSPSRKFLMFILDTPNAETPSAQIIKVWDGPLTLVDSIPSVANVEWGADDDTIYYTTINNLLRANKLWRHKLKTEMVKDELVFEEKHERYYLDISSTKDRTYLTINSNAKTTSEVCLINLQDGSFAYHPLYHREVNTEYYIEHRNEDFFILSNDQGKNYRVVRVPHSDPSKEKWKDLIPVQPKVFTDDMEIFSEYCVVYERDSTVPRLSIVNLSKEDSVQVIKLPKLATMLQPGSNQMFKSDVVRYTISSPVLPPQVIDFNMKEGTQAVRKPVLSKRPTFPSDDYKCTRLEVPSQDGTLVPVTLFHHEELELNGHNPMLMHVYGAYGVNVDVGFKPEQLCLLTRGWVLAFCHVRGGGELGREWYHQAILHHKHRSFELSQAIHSDNPKKKQPRAERIRQVAKEKLGEFSVLPRVFIINCLAHAVSQIRCISTDTRAGLNIRSPQDFEACTAALQRMGYSSPPLTAARGVSAGGLVVGAVCNRSPELFKAVVMKDFEACTAALQRMGYSSPPLTAARGVSAGGLVVGAVCNRSPELFKAVIMKVPFLCVLTSMLDPTLPLTSQEYDEWGDPRSSELDLKYIKSYCPYHNISSEKRYPDMLVSGSIFDDRVPYWVPLKYVAKLRLQAHDQRTQNAGSQTGADTTAGSDPMILCSIDQENGHFGSGHVQDSFEEVRRFSYLFLPSLPCD</sequence>
<keyword evidence="3" id="KW-0378">Hydrolase</keyword>
<evidence type="ECO:0000313" key="10">
    <source>
        <dbReference type="EMBL" id="EDO35683.1"/>
    </source>
</evidence>
<dbReference type="InterPro" id="IPR002470">
    <property type="entry name" value="Peptidase_S9A"/>
</dbReference>
<accession>A7SKR3</accession>